<name>A0A0D2G1N6_9EURO</name>
<dbReference type="STRING" id="5601.A0A0D2G1N6"/>
<accession>A0A0D2G1N6</accession>
<dbReference type="Gene3D" id="3.10.110.10">
    <property type="entry name" value="Ubiquitin Conjugating Enzyme"/>
    <property type="match status" value="1"/>
</dbReference>
<organism evidence="3 4">
    <name type="scientific">Phialophora macrospora</name>
    <dbReference type="NCBI Taxonomy" id="1851006"/>
    <lineage>
        <taxon>Eukaryota</taxon>
        <taxon>Fungi</taxon>
        <taxon>Dikarya</taxon>
        <taxon>Ascomycota</taxon>
        <taxon>Pezizomycotina</taxon>
        <taxon>Eurotiomycetes</taxon>
        <taxon>Chaetothyriomycetidae</taxon>
        <taxon>Chaetothyriales</taxon>
        <taxon>Herpotrichiellaceae</taxon>
        <taxon>Phialophora</taxon>
    </lineage>
</organism>
<dbReference type="HOGENOM" id="CLU_040072_0_0_1"/>
<keyword evidence="4" id="KW-1185">Reference proteome</keyword>
<dbReference type="EMBL" id="KN846960">
    <property type="protein sequence ID" value="KIW65974.1"/>
    <property type="molecule type" value="Genomic_DNA"/>
</dbReference>
<proteinExistence type="predicted"/>
<dbReference type="SUPFAM" id="SSF54495">
    <property type="entry name" value="UBC-like"/>
    <property type="match status" value="1"/>
</dbReference>
<dbReference type="Pfam" id="PF00179">
    <property type="entry name" value="UQ_con"/>
    <property type="match status" value="1"/>
</dbReference>
<feature type="region of interest" description="Disordered" evidence="1">
    <location>
        <begin position="222"/>
        <end position="252"/>
    </location>
</feature>
<evidence type="ECO:0000256" key="1">
    <source>
        <dbReference type="SAM" id="MobiDB-lite"/>
    </source>
</evidence>
<evidence type="ECO:0000313" key="4">
    <source>
        <dbReference type="Proteomes" id="UP000054266"/>
    </source>
</evidence>
<dbReference type="InterPro" id="IPR016135">
    <property type="entry name" value="UBQ-conjugating_enzyme/RWD"/>
</dbReference>
<gene>
    <name evidence="3" type="ORF">PV04_08187</name>
</gene>
<sequence length="335" mass="36949">MPTMSLSLLPSFRRQLLVLEFSSLRDRCPEGLYLSLTPGDASLWVAVLFVRKGPYEGAILRFQISFPDTYPAVPPLIIFSSDVFHPLVVPLTTYTFSASAVDASGTVSASDRDRLPPGAFSLRYGFRQWFSSASSADQKHDATGATMLDTGRPVTPSDAAARLNDPAENNESSQEPPGRKSPILAILQHLQDTFENENLLDEIPLEAVGDPSAWHAWRAHRGLPRRQRDQESPQLTGQDAPPSSPKHPGEWKWDGVWESRVRNGIEASISEAALYGNTTSNTRFASSPIESAAIDPRQRMLAAADRQLRFSKLTEERLTELKAQIRISDTTIPGP</sequence>
<reference evidence="3 4" key="1">
    <citation type="submission" date="2015-01" db="EMBL/GenBank/DDBJ databases">
        <title>The Genome Sequence of Capronia semiimmersa CBS27337.</title>
        <authorList>
            <consortium name="The Broad Institute Genomics Platform"/>
            <person name="Cuomo C."/>
            <person name="de Hoog S."/>
            <person name="Gorbushina A."/>
            <person name="Stielow B."/>
            <person name="Teixiera M."/>
            <person name="Abouelleil A."/>
            <person name="Chapman S.B."/>
            <person name="Priest M."/>
            <person name="Young S.K."/>
            <person name="Wortman J."/>
            <person name="Nusbaum C."/>
            <person name="Birren B."/>
        </authorList>
    </citation>
    <scope>NUCLEOTIDE SEQUENCE [LARGE SCALE GENOMIC DNA]</scope>
    <source>
        <strain evidence="3 4">CBS 27337</strain>
    </source>
</reference>
<evidence type="ECO:0000259" key="2">
    <source>
        <dbReference type="PROSITE" id="PS50127"/>
    </source>
</evidence>
<evidence type="ECO:0000313" key="3">
    <source>
        <dbReference type="EMBL" id="KIW65974.1"/>
    </source>
</evidence>
<feature type="domain" description="UBC core" evidence="2">
    <location>
        <begin position="12"/>
        <end position="172"/>
    </location>
</feature>
<feature type="region of interest" description="Disordered" evidence="1">
    <location>
        <begin position="145"/>
        <end position="179"/>
    </location>
</feature>
<dbReference type="Proteomes" id="UP000054266">
    <property type="component" value="Unassembled WGS sequence"/>
</dbReference>
<dbReference type="InterPro" id="IPR000608">
    <property type="entry name" value="UBC"/>
</dbReference>
<protein>
    <recommendedName>
        <fullName evidence="2">UBC core domain-containing protein</fullName>
    </recommendedName>
</protein>
<dbReference type="PROSITE" id="PS50127">
    <property type="entry name" value="UBC_2"/>
    <property type="match status" value="1"/>
</dbReference>
<dbReference type="CDD" id="cd23814">
    <property type="entry name" value="UEV_AKTIP"/>
    <property type="match status" value="1"/>
</dbReference>
<dbReference type="AlphaFoldDB" id="A0A0D2G1N6"/>